<reference evidence="3" key="1">
    <citation type="submission" date="2021-03" db="EMBL/GenBank/DDBJ databases">
        <title>Assistant Professor.</title>
        <authorList>
            <person name="Huq M.A."/>
        </authorList>
    </citation>
    <scope>NUCLEOTIDE SEQUENCE [LARGE SCALE GENOMIC DNA]</scope>
    <source>
        <strain evidence="3">MAH-28</strain>
    </source>
</reference>
<organism evidence="2 3">
    <name type="scientific">Chitinophaga chungangae</name>
    <dbReference type="NCBI Taxonomy" id="2821488"/>
    <lineage>
        <taxon>Bacteria</taxon>
        <taxon>Pseudomonadati</taxon>
        <taxon>Bacteroidota</taxon>
        <taxon>Chitinophagia</taxon>
        <taxon>Chitinophagales</taxon>
        <taxon>Chitinophagaceae</taxon>
        <taxon>Chitinophaga</taxon>
    </lineage>
</organism>
<keyword evidence="1" id="KW-0812">Transmembrane</keyword>
<dbReference type="RefSeq" id="WP_209147835.1">
    <property type="nucleotide sequence ID" value="NZ_JAGHKP010000004.1"/>
</dbReference>
<keyword evidence="1" id="KW-0472">Membrane</keyword>
<feature type="transmembrane region" description="Helical" evidence="1">
    <location>
        <begin position="12"/>
        <end position="32"/>
    </location>
</feature>
<evidence type="ECO:0000313" key="3">
    <source>
        <dbReference type="Proteomes" id="UP000679126"/>
    </source>
</evidence>
<feature type="transmembrane region" description="Helical" evidence="1">
    <location>
        <begin position="69"/>
        <end position="86"/>
    </location>
</feature>
<proteinExistence type="predicted"/>
<feature type="transmembrane region" description="Helical" evidence="1">
    <location>
        <begin position="118"/>
        <end position="136"/>
    </location>
</feature>
<feature type="transmembrane region" description="Helical" evidence="1">
    <location>
        <begin position="91"/>
        <end position="112"/>
    </location>
</feature>
<evidence type="ECO:0000313" key="2">
    <source>
        <dbReference type="EMBL" id="MBO9154721.1"/>
    </source>
</evidence>
<keyword evidence="3" id="KW-1185">Reference proteome</keyword>
<gene>
    <name evidence="2" type="ORF">J7I43_21015</name>
</gene>
<sequence>MKDVKISRERLFSYVLLGVRCLLAWTLLRYGYAKLRGDQFHVTPETMELPLKNIDLFRLSWYMAGHEPFNLFIGISQIIVAVLLLWTRTRLIGAFASIPIWINILMWDITFMGLNTPFTIRIPVYLFLTFLVLWGQKEEVISAIKTLLAKEPRASRFPVWSYLLLPLVAVVVELLTAAPLAIAHYIQLWVK</sequence>
<comment type="caution">
    <text evidence="2">The sequence shown here is derived from an EMBL/GenBank/DDBJ whole genome shotgun (WGS) entry which is preliminary data.</text>
</comment>
<accession>A0ABS3YJ63</accession>
<dbReference type="EMBL" id="JAGHKP010000004">
    <property type="protein sequence ID" value="MBO9154721.1"/>
    <property type="molecule type" value="Genomic_DNA"/>
</dbReference>
<feature type="transmembrane region" description="Helical" evidence="1">
    <location>
        <begin position="157"/>
        <end position="186"/>
    </location>
</feature>
<evidence type="ECO:0000256" key="1">
    <source>
        <dbReference type="SAM" id="Phobius"/>
    </source>
</evidence>
<evidence type="ECO:0008006" key="4">
    <source>
        <dbReference type="Google" id="ProtNLM"/>
    </source>
</evidence>
<keyword evidence="1" id="KW-1133">Transmembrane helix</keyword>
<name>A0ABS3YJ63_9BACT</name>
<protein>
    <recommendedName>
        <fullName evidence="4">DoxX family membrane protein</fullName>
    </recommendedName>
</protein>
<dbReference type="Proteomes" id="UP000679126">
    <property type="component" value="Unassembled WGS sequence"/>
</dbReference>